<proteinExistence type="predicted"/>
<keyword evidence="3" id="KW-1185">Reference proteome</keyword>
<protein>
    <submittedName>
        <fullName evidence="2">Gfo/Idh/MocA family oxidoreductase</fullName>
    </submittedName>
</protein>
<dbReference type="Pfam" id="PF01408">
    <property type="entry name" value="GFO_IDH_MocA"/>
    <property type="match status" value="1"/>
</dbReference>
<dbReference type="InterPro" id="IPR050463">
    <property type="entry name" value="Gfo/Idh/MocA_oxidrdct_glycsds"/>
</dbReference>
<dbReference type="PANTHER" id="PTHR43818">
    <property type="entry name" value="BCDNA.GH03377"/>
    <property type="match status" value="1"/>
</dbReference>
<gene>
    <name evidence="2" type="ORF">EJC49_23925</name>
</gene>
<dbReference type="InterPro" id="IPR000683">
    <property type="entry name" value="Gfo/Idh/MocA-like_OxRdtase_N"/>
</dbReference>
<reference evidence="2 3" key="1">
    <citation type="submission" date="2018-12" db="EMBL/GenBank/DDBJ databases">
        <title>Mesorhizobium carbonis sp. nov., isolated from coal mine water.</title>
        <authorList>
            <person name="Xin W."/>
            <person name="Xu Z."/>
            <person name="Xiang F."/>
            <person name="Zhang J."/>
            <person name="Xi L."/>
            <person name="Liu J."/>
        </authorList>
    </citation>
    <scope>NUCLEOTIDE SEQUENCE [LARGE SCALE GENOMIC DNA]</scope>
    <source>
        <strain evidence="2 3">B2.3</strain>
    </source>
</reference>
<dbReference type="PANTHER" id="PTHR43818:SF7">
    <property type="entry name" value="DEHYDROGENASE"/>
    <property type="match status" value="1"/>
</dbReference>
<sequence>MLAVPTPERISTSSSVRADTRCLVKATEPTRIAIVGLGKIAHDQHIPAIGRHPGFSLSAIVTRGAGLPGFDHFTQLDAMLAARPDVTAVALCVPPQVRFGMAWAALSAGRDVLLEKPPGATVAEVHALTDLARANGRTLFATWHSRFAPAVAPAKAWLGDRTVTRADIVWREDVRKWHPGQAWIWQAGGMGVFDPGINALSIVTEIMPRPLHITSAELEFPENRDTPIAARLAFADTTSAPVTADFDWRQTGPQTWDIRVETTEGALTLSAGGAKLEIDGRTVDQPAEAEYDGIYARFAELLATGMSDVDASPLVHVADAFMLGRRIVTDPFHD</sequence>
<feature type="domain" description="Gfo/Idh/MocA-like oxidoreductase N-terminal" evidence="1">
    <location>
        <begin position="31"/>
        <end position="140"/>
    </location>
</feature>
<dbReference type="Proteomes" id="UP000278398">
    <property type="component" value="Unassembled WGS sequence"/>
</dbReference>
<name>A0A3R9ZZQ4_9HYPH</name>
<dbReference type="InterPro" id="IPR036291">
    <property type="entry name" value="NAD(P)-bd_dom_sf"/>
</dbReference>
<dbReference type="SUPFAM" id="SSF51735">
    <property type="entry name" value="NAD(P)-binding Rossmann-fold domains"/>
    <property type="match status" value="1"/>
</dbReference>
<dbReference type="Gene3D" id="3.40.50.720">
    <property type="entry name" value="NAD(P)-binding Rossmann-like Domain"/>
    <property type="match status" value="1"/>
</dbReference>
<evidence type="ECO:0000313" key="2">
    <source>
        <dbReference type="EMBL" id="RST81682.1"/>
    </source>
</evidence>
<evidence type="ECO:0000259" key="1">
    <source>
        <dbReference type="Pfam" id="PF01408"/>
    </source>
</evidence>
<dbReference type="EMBL" id="RWKW01000126">
    <property type="protein sequence ID" value="RST81682.1"/>
    <property type="molecule type" value="Genomic_DNA"/>
</dbReference>
<dbReference type="GO" id="GO:0000166">
    <property type="term" value="F:nucleotide binding"/>
    <property type="evidence" value="ECO:0007669"/>
    <property type="project" value="InterPro"/>
</dbReference>
<evidence type="ECO:0000313" key="3">
    <source>
        <dbReference type="Proteomes" id="UP000278398"/>
    </source>
</evidence>
<accession>A0A3R9ZZQ4</accession>
<dbReference type="AlphaFoldDB" id="A0A3R9ZZQ4"/>
<organism evidence="2 3">
    <name type="scientific">Aquibium carbonis</name>
    <dbReference type="NCBI Taxonomy" id="2495581"/>
    <lineage>
        <taxon>Bacteria</taxon>
        <taxon>Pseudomonadati</taxon>
        <taxon>Pseudomonadota</taxon>
        <taxon>Alphaproteobacteria</taxon>
        <taxon>Hyphomicrobiales</taxon>
        <taxon>Phyllobacteriaceae</taxon>
        <taxon>Aquibium</taxon>
    </lineage>
</organism>
<dbReference type="Gene3D" id="3.30.360.10">
    <property type="entry name" value="Dihydrodipicolinate Reductase, domain 2"/>
    <property type="match status" value="1"/>
</dbReference>
<dbReference type="OrthoDB" id="9813657at2"/>
<comment type="caution">
    <text evidence="2">The sequence shown here is derived from an EMBL/GenBank/DDBJ whole genome shotgun (WGS) entry which is preliminary data.</text>
</comment>